<reference evidence="1" key="2">
    <citation type="submission" date="2020-09" db="EMBL/GenBank/DDBJ databases">
        <authorList>
            <person name="Sun Q."/>
            <person name="Ohkuma M."/>
        </authorList>
    </citation>
    <scope>NUCLEOTIDE SEQUENCE</scope>
    <source>
        <strain evidence="1">JCM 1480</strain>
    </source>
</reference>
<comment type="caution">
    <text evidence="1">The sequence shown here is derived from an EMBL/GenBank/DDBJ whole genome shotgun (WGS) entry which is preliminary data.</text>
</comment>
<gene>
    <name evidence="1" type="ORF">GCM10009769_25420</name>
</gene>
<name>A0A8H9G9V4_9MICO</name>
<dbReference type="InterPro" id="IPR051021">
    <property type="entry name" value="Mito_Ser/Thr_phosphatase"/>
</dbReference>
<dbReference type="AlphaFoldDB" id="A0A8H9G9V4"/>
<protein>
    <submittedName>
        <fullName evidence="1">Phosphoglycerate mutase</fullName>
    </submittedName>
</protein>
<proteinExistence type="predicted"/>
<organism evidence="1 2">
    <name type="scientific">Curtobacterium luteum</name>
    <dbReference type="NCBI Taxonomy" id="33881"/>
    <lineage>
        <taxon>Bacteria</taxon>
        <taxon>Bacillati</taxon>
        <taxon>Actinomycetota</taxon>
        <taxon>Actinomycetes</taxon>
        <taxon>Micrococcales</taxon>
        <taxon>Microbacteriaceae</taxon>
        <taxon>Curtobacterium</taxon>
    </lineage>
</organism>
<reference evidence="1" key="1">
    <citation type="journal article" date="2014" name="Int. J. Syst. Evol. Microbiol.">
        <title>Complete genome sequence of Corynebacterium casei LMG S-19264T (=DSM 44701T), isolated from a smear-ripened cheese.</title>
        <authorList>
            <consortium name="US DOE Joint Genome Institute (JGI-PGF)"/>
            <person name="Walter F."/>
            <person name="Albersmeier A."/>
            <person name="Kalinowski J."/>
            <person name="Ruckert C."/>
        </authorList>
    </citation>
    <scope>NUCLEOTIDE SEQUENCE</scope>
    <source>
        <strain evidence="1">JCM 1480</strain>
    </source>
</reference>
<dbReference type="PANTHER" id="PTHR20935">
    <property type="entry name" value="PHOSPHOGLYCERATE MUTASE-RELATED"/>
    <property type="match status" value="1"/>
</dbReference>
<dbReference type="EMBL" id="BMOI01000011">
    <property type="protein sequence ID" value="GGL06078.1"/>
    <property type="molecule type" value="Genomic_DNA"/>
</dbReference>
<dbReference type="Proteomes" id="UP000648535">
    <property type="component" value="Unassembled WGS sequence"/>
</dbReference>
<dbReference type="Gene3D" id="3.40.50.1240">
    <property type="entry name" value="Phosphoglycerate mutase-like"/>
    <property type="match status" value="1"/>
</dbReference>
<dbReference type="SUPFAM" id="SSF53254">
    <property type="entry name" value="Phosphoglycerate mutase-like"/>
    <property type="match status" value="1"/>
</dbReference>
<sequence>MPFDAVHHSPLEAPSETAAFIAQRLPSIQPEPSTLLFDCIPSGPTPDMPHAYQGWYGGITEEEIIAGQAQMGDAVAEWFTPAREDRHDLLITHNAVIGWFVREAFQAPEWRWMGTNVAHTALTIIRIRSAKPAEVVTLNDLAHLPVELRTGLPVDQPV</sequence>
<evidence type="ECO:0000313" key="2">
    <source>
        <dbReference type="Proteomes" id="UP000648535"/>
    </source>
</evidence>
<accession>A0A8H9G9V4</accession>
<evidence type="ECO:0000313" key="1">
    <source>
        <dbReference type="EMBL" id="GGL06078.1"/>
    </source>
</evidence>
<dbReference type="PANTHER" id="PTHR20935:SF0">
    <property type="entry name" value="SERINE_THREONINE-PROTEIN PHOSPHATASE PGAM5, MITOCHONDRIAL"/>
    <property type="match status" value="1"/>
</dbReference>
<dbReference type="InterPro" id="IPR029033">
    <property type="entry name" value="His_PPase_superfam"/>
</dbReference>